<evidence type="ECO:0000256" key="1">
    <source>
        <dbReference type="ARBA" id="ARBA00008348"/>
    </source>
</evidence>
<gene>
    <name evidence="5" type="ordered locus">Runsl_5524</name>
</gene>
<feature type="domain" description="Pseudouridine synthase RsuA/RluA-like" evidence="4">
    <location>
        <begin position="24"/>
        <end position="172"/>
    </location>
</feature>
<dbReference type="EMBL" id="CP002859">
    <property type="protein sequence ID" value="AEI51814.1"/>
    <property type="molecule type" value="Genomic_DNA"/>
</dbReference>
<keyword evidence="6" id="KW-1185">Reference proteome</keyword>
<reference evidence="5 6" key="2">
    <citation type="journal article" date="2012" name="Stand. Genomic Sci.">
        <title>Complete genome sequence of the aquatic bacterium Runella slithyformis type strain (LSU 4(T)).</title>
        <authorList>
            <person name="Copeland A."/>
            <person name="Zhang X."/>
            <person name="Misra M."/>
            <person name="Lapidus A."/>
            <person name="Nolan M."/>
            <person name="Lucas S."/>
            <person name="Deshpande S."/>
            <person name="Cheng J.F."/>
            <person name="Tapia R."/>
            <person name="Goodwin L.A."/>
            <person name="Pitluck S."/>
            <person name="Liolios K."/>
            <person name="Pagani I."/>
            <person name="Ivanova N."/>
            <person name="Mikhailova N."/>
            <person name="Pati A."/>
            <person name="Chen A."/>
            <person name="Palaniappan K."/>
            <person name="Land M."/>
            <person name="Hauser L."/>
            <person name="Pan C."/>
            <person name="Jeffries C.D."/>
            <person name="Detter J.C."/>
            <person name="Brambilla E.M."/>
            <person name="Rohde M."/>
            <person name="Djao O.D."/>
            <person name="Goker M."/>
            <person name="Sikorski J."/>
            <person name="Tindall B.J."/>
            <person name="Woyke T."/>
            <person name="Bristow J."/>
            <person name="Eisen J.A."/>
            <person name="Markowitz V."/>
            <person name="Hugenholtz P."/>
            <person name="Kyrpides N.C."/>
            <person name="Klenk H.P."/>
            <person name="Mavromatis K."/>
        </authorList>
    </citation>
    <scope>NUCLEOTIDE SEQUENCE [LARGE SCALE GENOMIC DNA]</scope>
    <source>
        <strain evidence="6">ATCC 29530 / DSM 19594 / LMG 11500 / NCIMB 11436 / LSU 4</strain>
    </source>
</reference>
<dbReference type="InterPro" id="IPR042092">
    <property type="entry name" value="PsdUridine_s_RsuA/RluB/E/F_cat"/>
</dbReference>
<dbReference type="InterPro" id="IPR018496">
    <property type="entry name" value="PsdUridine_synth_RsuA/RluB_CS"/>
</dbReference>
<dbReference type="InterPro" id="IPR006145">
    <property type="entry name" value="PsdUridine_synth_RsuA/RluA"/>
</dbReference>
<dbReference type="GO" id="GO:0001522">
    <property type="term" value="P:pseudouridine synthesis"/>
    <property type="evidence" value="ECO:0007669"/>
    <property type="project" value="InterPro"/>
</dbReference>
<sequence>MQSYQFLKKDSKKTRSMTPASHRYFIVNKPYDMHSQFTGVEGRPMLGELDYPFPEGTHCIGRLDHNSEGLLILTTNKKITRLLFKSETPHQRTYLLQVYRKVQPETLQKLEKGVEIRVKDNKLYKTAPCRVKIIDKPENLFQSGWEYPDSIPHTWLLMTLTEGKFRQIRKMMTVVKHRCLRLIRLSIENLTLDALQPGEVREISERDFFEKVFGVRVE</sequence>
<dbReference type="InterPro" id="IPR000748">
    <property type="entry name" value="PsdUridine_synth_RsuA/RluB/E/F"/>
</dbReference>
<dbReference type="Proteomes" id="UP000000493">
    <property type="component" value="Chromosome"/>
</dbReference>
<comment type="similarity">
    <text evidence="1 3">Belongs to the pseudouridine synthase RsuA family.</text>
</comment>
<keyword evidence="2 3" id="KW-0413">Isomerase</keyword>
<dbReference type="GO" id="GO:0140098">
    <property type="term" value="F:catalytic activity, acting on RNA"/>
    <property type="evidence" value="ECO:0007669"/>
    <property type="project" value="UniProtKB-ARBA"/>
</dbReference>
<dbReference type="Gene3D" id="3.30.70.580">
    <property type="entry name" value="Pseudouridine synthase I, catalytic domain, N-terminal subdomain"/>
    <property type="match status" value="1"/>
</dbReference>
<dbReference type="GO" id="GO:0009982">
    <property type="term" value="F:pseudouridine synthase activity"/>
    <property type="evidence" value="ECO:0007669"/>
    <property type="project" value="InterPro"/>
</dbReference>
<evidence type="ECO:0000256" key="3">
    <source>
        <dbReference type="RuleBase" id="RU003887"/>
    </source>
</evidence>
<proteinExistence type="inferred from homology"/>
<name>A0A7U3ZR38_RUNSL</name>
<dbReference type="InterPro" id="IPR050343">
    <property type="entry name" value="RsuA_PseudoU_synthase"/>
</dbReference>
<evidence type="ECO:0000313" key="6">
    <source>
        <dbReference type="Proteomes" id="UP000000493"/>
    </source>
</evidence>
<dbReference type="PROSITE" id="PS01149">
    <property type="entry name" value="PSI_RSU"/>
    <property type="match status" value="1"/>
</dbReference>
<dbReference type="InterPro" id="IPR020103">
    <property type="entry name" value="PsdUridine_synth_cat_dom_sf"/>
</dbReference>
<dbReference type="GO" id="GO:0006364">
    <property type="term" value="P:rRNA processing"/>
    <property type="evidence" value="ECO:0007669"/>
    <property type="project" value="UniProtKB-ARBA"/>
</dbReference>
<dbReference type="NCBIfam" id="TIGR00093">
    <property type="entry name" value="pseudouridine synthase"/>
    <property type="match status" value="1"/>
</dbReference>
<reference evidence="6" key="1">
    <citation type="submission" date="2011-06" db="EMBL/GenBank/DDBJ databases">
        <title>The complete genome of chromosome of Runella slithyformis DSM 19594.</title>
        <authorList>
            <consortium name="US DOE Joint Genome Institute (JGI-PGF)"/>
            <person name="Lucas S."/>
            <person name="Han J."/>
            <person name="Lapidus A."/>
            <person name="Bruce D."/>
            <person name="Goodwin L."/>
            <person name="Pitluck S."/>
            <person name="Peters L."/>
            <person name="Kyrpides N."/>
            <person name="Mavromatis K."/>
            <person name="Ivanova N."/>
            <person name="Ovchinnikova G."/>
            <person name="Zhang X."/>
            <person name="Misra M."/>
            <person name="Detter J.C."/>
            <person name="Tapia R."/>
            <person name="Han C."/>
            <person name="Land M."/>
            <person name="Hauser L."/>
            <person name="Markowitz V."/>
            <person name="Cheng J.-F."/>
            <person name="Hugenholtz P."/>
            <person name="Woyke T."/>
            <person name="Wu D."/>
            <person name="Tindall B."/>
            <person name="Faehrich R."/>
            <person name="Brambilla E."/>
            <person name="Klenk H.-P."/>
            <person name="Eisen J.A."/>
        </authorList>
    </citation>
    <scope>NUCLEOTIDE SEQUENCE [LARGE SCALE GENOMIC DNA]</scope>
    <source>
        <strain evidence="6">ATCC 29530 / DSM 19594 / LMG 11500 / NCIMB 11436 / LSU 4</strain>
    </source>
</reference>
<dbReference type="Gene3D" id="3.30.70.1560">
    <property type="entry name" value="Alpha-L RNA-binding motif"/>
    <property type="match status" value="1"/>
</dbReference>
<evidence type="ECO:0000256" key="2">
    <source>
        <dbReference type="ARBA" id="ARBA00023235"/>
    </source>
</evidence>
<evidence type="ECO:0000313" key="5">
    <source>
        <dbReference type="EMBL" id="AEI51814.1"/>
    </source>
</evidence>
<dbReference type="KEGG" id="rsi:Runsl_5524"/>
<dbReference type="Pfam" id="PF00849">
    <property type="entry name" value="PseudoU_synth_2"/>
    <property type="match status" value="1"/>
</dbReference>
<evidence type="ECO:0000259" key="4">
    <source>
        <dbReference type="Pfam" id="PF00849"/>
    </source>
</evidence>
<organism evidence="5 6">
    <name type="scientific">Runella slithyformis (strain ATCC 29530 / DSM 19594 / LMG 11500 / NCIMB 11436 / LSU 4)</name>
    <dbReference type="NCBI Taxonomy" id="761193"/>
    <lineage>
        <taxon>Bacteria</taxon>
        <taxon>Pseudomonadati</taxon>
        <taxon>Bacteroidota</taxon>
        <taxon>Cytophagia</taxon>
        <taxon>Cytophagales</taxon>
        <taxon>Spirosomataceae</taxon>
        <taxon>Runella</taxon>
    </lineage>
</organism>
<protein>
    <recommendedName>
        <fullName evidence="3">Pseudouridine synthase</fullName>
        <ecNumber evidence="3">5.4.99.-</ecNumber>
    </recommendedName>
</protein>
<dbReference type="SUPFAM" id="SSF55120">
    <property type="entry name" value="Pseudouridine synthase"/>
    <property type="match status" value="1"/>
</dbReference>
<dbReference type="PANTHER" id="PTHR47683:SF2">
    <property type="entry name" value="RNA-BINDING S4 DOMAIN-CONTAINING PROTEIN"/>
    <property type="match status" value="1"/>
</dbReference>
<dbReference type="PANTHER" id="PTHR47683">
    <property type="entry name" value="PSEUDOURIDINE SYNTHASE FAMILY PROTEIN-RELATED"/>
    <property type="match status" value="1"/>
</dbReference>
<dbReference type="GO" id="GO:0003723">
    <property type="term" value="F:RNA binding"/>
    <property type="evidence" value="ECO:0007669"/>
    <property type="project" value="InterPro"/>
</dbReference>
<dbReference type="InterPro" id="IPR020094">
    <property type="entry name" value="TruA/RsuA/RluB/E/F_N"/>
</dbReference>
<dbReference type="EC" id="5.4.99.-" evidence="3"/>
<accession>A0A7U3ZR38</accession>
<dbReference type="AlphaFoldDB" id="A0A7U3ZR38"/>